<dbReference type="Proteomes" id="UP000009183">
    <property type="component" value="Chromosome 10"/>
</dbReference>
<dbReference type="SUPFAM" id="SSF81853">
    <property type="entry name" value="Family 10 polysaccharide lyase"/>
    <property type="match status" value="1"/>
</dbReference>
<dbReference type="OrthoDB" id="21502at2759"/>
<evidence type="ECO:0000256" key="1">
    <source>
        <dbReference type="SAM" id="SignalP"/>
    </source>
</evidence>
<dbReference type="FunFam" id="1.50.10.20:FF:000123">
    <property type="entry name" value="Uncharacterized protein"/>
    <property type="match status" value="1"/>
</dbReference>
<keyword evidence="1" id="KW-0732">Signal</keyword>
<feature type="signal peptide" evidence="1">
    <location>
        <begin position="1"/>
        <end position="19"/>
    </location>
</feature>
<name>D7TK72_VITVI</name>
<dbReference type="OMA" id="LMRSYAW"/>
<proteinExistence type="predicted"/>
<dbReference type="PANTHER" id="PTHR11764">
    <property type="entry name" value="TERPENE CYCLASE/MUTASE FAMILY MEMBER"/>
    <property type="match status" value="1"/>
</dbReference>
<dbReference type="GO" id="GO:0016104">
    <property type="term" value="P:triterpenoid biosynthetic process"/>
    <property type="evidence" value="ECO:0007669"/>
    <property type="project" value="InterPro"/>
</dbReference>
<evidence type="ECO:0000313" key="2">
    <source>
        <dbReference type="EMBL" id="CBI30894.3"/>
    </source>
</evidence>
<dbReference type="PANTHER" id="PTHR11764:SF58">
    <property type="entry name" value="BETA-AMYRIN SYNTHASE-RELATED"/>
    <property type="match status" value="1"/>
</dbReference>
<dbReference type="InterPro" id="IPR018333">
    <property type="entry name" value="Squalene_cyclase"/>
</dbReference>
<reference evidence="3" key="1">
    <citation type="journal article" date="2007" name="Nature">
        <title>The grapevine genome sequence suggests ancestral hexaploidization in major angiosperm phyla.</title>
        <authorList>
            <consortium name="The French-Italian Public Consortium for Grapevine Genome Characterization."/>
            <person name="Jaillon O."/>
            <person name="Aury J.-M."/>
            <person name="Noel B."/>
            <person name="Policriti A."/>
            <person name="Clepet C."/>
            <person name="Casagrande A."/>
            <person name="Choisne N."/>
            <person name="Aubourg S."/>
            <person name="Vitulo N."/>
            <person name="Jubin C."/>
            <person name="Vezzi A."/>
            <person name="Legeai F."/>
            <person name="Hugueney P."/>
            <person name="Dasilva C."/>
            <person name="Horner D."/>
            <person name="Mica E."/>
            <person name="Jublot D."/>
            <person name="Poulain J."/>
            <person name="Bruyere C."/>
            <person name="Billault A."/>
            <person name="Segurens B."/>
            <person name="Gouyvenoux M."/>
            <person name="Ugarte E."/>
            <person name="Cattonaro F."/>
            <person name="Anthouard V."/>
            <person name="Vico V."/>
            <person name="Del Fabbro C."/>
            <person name="Alaux M."/>
            <person name="Di Gaspero G."/>
            <person name="Dumas V."/>
            <person name="Felice N."/>
            <person name="Paillard S."/>
            <person name="Juman I."/>
            <person name="Moroldo M."/>
            <person name="Scalabrin S."/>
            <person name="Canaguier A."/>
            <person name="Le Clainche I."/>
            <person name="Malacrida G."/>
            <person name="Durand E."/>
            <person name="Pesole G."/>
            <person name="Laucou V."/>
            <person name="Chatelet P."/>
            <person name="Merdinoglu D."/>
            <person name="Delledonne M."/>
            <person name="Pezzotti M."/>
            <person name="Lecharny A."/>
            <person name="Scarpelli C."/>
            <person name="Artiguenave F."/>
            <person name="Pe M.E."/>
            <person name="Valle G."/>
            <person name="Morgante M."/>
            <person name="Caboche M."/>
            <person name="Adam-Blondon A.-F."/>
            <person name="Weissenbach J."/>
            <person name="Quetier F."/>
            <person name="Wincker P."/>
        </authorList>
    </citation>
    <scope>NUCLEOTIDE SEQUENCE [LARGE SCALE GENOMIC DNA]</scope>
    <source>
        <strain evidence="3">cv. Pinot noir / PN40024</strain>
    </source>
</reference>
<sequence>MIALRVVLLLSQFPEELVGEKAEPQCLFDAVNFLFSLQGKSGGVAAGAEEWLEKLNPSELFTNIVTEHEYVECTSSAIQTLLLFKKWYPNHRRKEVDNFI</sequence>
<dbReference type="GO" id="GO:0016866">
    <property type="term" value="F:intramolecular transferase activity"/>
    <property type="evidence" value="ECO:0007669"/>
    <property type="project" value="InterPro"/>
</dbReference>
<organism evidence="2 3">
    <name type="scientific">Vitis vinifera</name>
    <name type="common">Grape</name>
    <dbReference type="NCBI Taxonomy" id="29760"/>
    <lineage>
        <taxon>Eukaryota</taxon>
        <taxon>Viridiplantae</taxon>
        <taxon>Streptophyta</taxon>
        <taxon>Embryophyta</taxon>
        <taxon>Tracheophyta</taxon>
        <taxon>Spermatophyta</taxon>
        <taxon>Magnoliopsida</taxon>
        <taxon>eudicotyledons</taxon>
        <taxon>Gunneridae</taxon>
        <taxon>Pentapetalae</taxon>
        <taxon>rosids</taxon>
        <taxon>Vitales</taxon>
        <taxon>Vitaceae</taxon>
        <taxon>Viteae</taxon>
        <taxon>Vitis</taxon>
    </lineage>
</organism>
<dbReference type="HOGENOM" id="CLU_2311293_0_0_1"/>
<accession>D7TK72</accession>
<dbReference type="AlphaFoldDB" id="D7TK72"/>
<dbReference type="eggNOG" id="KOG0497">
    <property type="taxonomic scope" value="Eukaryota"/>
</dbReference>
<dbReference type="Gene3D" id="1.50.10.20">
    <property type="match status" value="1"/>
</dbReference>
<keyword evidence="3" id="KW-1185">Reference proteome</keyword>
<feature type="chain" id="PRO_5003106311" evidence="1">
    <location>
        <begin position="20"/>
        <end position="100"/>
    </location>
</feature>
<dbReference type="PaxDb" id="29760-VIT_10s0003g03550.t01"/>
<dbReference type="GO" id="GO:0005811">
    <property type="term" value="C:lipid droplet"/>
    <property type="evidence" value="ECO:0007669"/>
    <property type="project" value="InterPro"/>
</dbReference>
<evidence type="ECO:0000313" key="3">
    <source>
        <dbReference type="Proteomes" id="UP000009183"/>
    </source>
</evidence>
<dbReference type="EMBL" id="FN595992">
    <property type="protein sequence ID" value="CBI30894.3"/>
    <property type="molecule type" value="Genomic_DNA"/>
</dbReference>
<protein>
    <submittedName>
        <fullName evidence="2">Uncharacterized protein</fullName>
    </submittedName>
</protein>
<dbReference type="STRING" id="29760.D7TK72"/>
<gene>
    <name evidence="2" type="ordered locus">VIT_10s0003g03550</name>
</gene>
<dbReference type="InParanoid" id="D7TK72"/>